<sequence length="626" mass="65872">MSETPVSSPKSDGTKPQTAGQNQSSAASANPTPLVLTQTVPYQVDGGNLLENLRREGLLPTMNGRPTDCVLLDSADIASKARLTSIAVLDATARLTCQGNQVTVDRLLPGQDGDATLNRLARDHAPYVTNRTDSQLILNFPTGDDQLEEQARLTQISNLAPLKTLAQATVPHEHLPLLAGVFAFDYLETFETLPAVPTGENTCPDYVFYDAATILVTDHPTQTSTLVGASYDHEYLRGRMSELAQALQNEAAGSTTGNEAAGASASAGLGTAGASASAGLGAAPASTSAKEIVATPTVGDTDFENQVRKLQGNIAAGDIYQVVPSRGYRIDCPDALAAYQQLREANPSPYMFYLGTSEFELFGASPESSLLHSAKTGHVTIHPIAGTRPRGLDQNGNVDHELDTRLELELRTDDKEVAEHVMLVDLARNDLARVCVPGTRQVTDLLRVDRYSRVMHLVSEVTGQLRPDVDPLDAFRASMTMGTLTGAPKLRAAELIRETEGERRGSYGGAVGYYRGDGELDTCIVIRSAFVKAGTALVQAGAGVVSASLPALEAAETTHKARATLEAIAASQGRTLRIATEAGTDADSPDGASKAHTTNTSEAAGTAQTGLKASPASASNPTPKEA</sequence>
<dbReference type="InterPro" id="IPR005801">
    <property type="entry name" value="ADC_synthase"/>
</dbReference>
<dbReference type="Pfam" id="PF00425">
    <property type="entry name" value="Chorismate_bind"/>
    <property type="match status" value="1"/>
</dbReference>
<comment type="catalytic activity">
    <reaction evidence="3">
        <text>chorismate + L-glutamine = anthranilate + pyruvate + L-glutamate + H(+)</text>
        <dbReference type="Rhea" id="RHEA:21732"/>
        <dbReference type="ChEBI" id="CHEBI:15361"/>
        <dbReference type="ChEBI" id="CHEBI:15378"/>
        <dbReference type="ChEBI" id="CHEBI:16567"/>
        <dbReference type="ChEBI" id="CHEBI:29748"/>
        <dbReference type="ChEBI" id="CHEBI:29985"/>
        <dbReference type="ChEBI" id="CHEBI:58359"/>
        <dbReference type="EC" id="4.1.3.27"/>
    </reaction>
</comment>
<evidence type="ECO:0000256" key="3">
    <source>
        <dbReference type="ARBA" id="ARBA00047683"/>
    </source>
</evidence>
<dbReference type="EMBL" id="CP017812">
    <property type="protein sequence ID" value="AOZ73298.1"/>
    <property type="molecule type" value="Genomic_DNA"/>
</dbReference>
<feature type="compositionally biased region" description="Polar residues" evidence="4">
    <location>
        <begin position="1"/>
        <end position="23"/>
    </location>
</feature>
<evidence type="ECO:0000256" key="2">
    <source>
        <dbReference type="ARBA" id="ARBA00023239"/>
    </source>
</evidence>
<evidence type="ECO:0000256" key="4">
    <source>
        <dbReference type="SAM" id="MobiDB-lite"/>
    </source>
</evidence>
<reference evidence="7 8" key="1">
    <citation type="submission" date="2016-10" db="EMBL/GenBank/DDBJ databases">
        <title>Actinomyces aegypiusis sp. nov., isolated from the Aegypius monachus in Qinghai Tibet Plateau China.</title>
        <authorList>
            <person name="Wang Y."/>
        </authorList>
    </citation>
    <scope>NUCLEOTIDE SEQUENCE [LARGE SCALE GENOMIC DNA]</scope>
    <source>
        <strain evidence="7 8">VUL4_3</strain>
    </source>
</reference>
<evidence type="ECO:0000313" key="8">
    <source>
        <dbReference type="Proteomes" id="UP000176288"/>
    </source>
</evidence>
<feature type="compositionally biased region" description="Polar residues" evidence="4">
    <location>
        <begin position="595"/>
        <end position="626"/>
    </location>
</feature>
<keyword evidence="2" id="KW-0456">Lyase</keyword>
<dbReference type="PANTHER" id="PTHR11236">
    <property type="entry name" value="AMINOBENZOATE/ANTHRANILATE SYNTHASE"/>
    <property type="match status" value="1"/>
</dbReference>
<dbReference type="AlphaFoldDB" id="A0A1D9MM28"/>
<dbReference type="EC" id="4.1.3.27" evidence="1"/>
<dbReference type="InterPro" id="IPR015890">
    <property type="entry name" value="Chorismate_C"/>
</dbReference>
<dbReference type="PANTHER" id="PTHR11236:SF49">
    <property type="entry name" value="ANTHRANILATE SYNTHASE COMPONENT 1"/>
    <property type="match status" value="1"/>
</dbReference>
<accession>A0A1D9MM28</accession>
<dbReference type="STRING" id="1912795.BK816_08420"/>
<gene>
    <name evidence="7" type="ORF">BK816_08420</name>
</gene>
<evidence type="ECO:0000313" key="7">
    <source>
        <dbReference type="EMBL" id="AOZ73298.1"/>
    </source>
</evidence>
<dbReference type="OrthoDB" id="3518032at2"/>
<feature type="domain" description="Anthranilate synthase component I N-terminal" evidence="6">
    <location>
        <begin position="62"/>
        <end position="225"/>
    </location>
</feature>
<keyword evidence="8" id="KW-1185">Reference proteome</keyword>
<dbReference type="InterPro" id="IPR006805">
    <property type="entry name" value="Anth_synth_I_N"/>
</dbReference>
<name>A0A1D9MM28_9ACTO</name>
<dbReference type="KEGG" id="avu:BK816_08420"/>
<evidence type="ECO:0000259" key="6">
    <source>
        <dbReference type="Pfam" id="PF04715"/>
    </source>
</evidence>
<feature type="region of interest" description="Disordered" evidence="4">
    <location>
        <begin position="582"/>
        <end position="626"/>
    </location>
</feature>
<dbReference type="InterPro" id="IPR019999">
    <property type="entry name" value="Anth_synth_I-like"/>
</dbReference>
<dbReference type="NCBIfam" id="NF010079">
    <property type="entry name" value="PRK13564.1"/>
    <property type="match status" value="1"/>
</dbReference>
<evidence type="ECO:0000256" key="1">
    <source>
        <dbReference type="ARBA" id="ARBA00012266"/>
    </source>
</evidence>
<dbReference type="Pfam" id="PF04715">
    <property type="entry name" value="Anth_synt_I_N"/>
    <property type="match status" value="1"/>
</dbReference>
<dbReference type="Proteomes" id="UP000176288">
    <property type="component" value="Chromosome"/>
</dbReference>
<dbReference type="SUPFAM" id="SSF56322">
    <property type="entry name" value="ADC synthase"/>
    <property type="match status" value="1"/>
</dbReference>
<dbReference type="GO" id="GO:0004049">
    <property type="term" value="F:anthranilate synthase activity"/>
    <property type="evidence" value="ECO:0007669"/>
    <property type="project" value="UniProtKB-EC"/>
</dbReference>
<feature type="region of interest" description="Disordered" evidence="4">
    <location>
        <begin position="1"/>
        <end position="34"/>
    </location>
</feature>
<feature type="domain" description="Chorismate-utilising enzyme C-terminal" evidence="5">
    <location>
        <begin position="301"/>
        <end position="560"/>
    </location>
</feature>
<dbReference type="Gene3D" id="3.60.120.10">
    <property type="entry name" value="Anthranilate synthase"/>
    <property type="match status" value="1"/>
</dbReference>
<organism evidence="7 8">
    <name type="scientific">Boudabousia tangfeifanii</name>
    <dbReference type="NCBI Taxonomy" id="1912795"/>
    <lineage>
        <taxon>Bacteria</taxon>
        <taxon>Bacillati</taxon>
        <taxon>Actinomycetota</taxon>
        <taxon>Actinomycetes</taxon>
        <taxon>Actinomycetales</taxon>
        <taxon>Actinomycetaceae</taxon>
        <taxon>Boudabousia</taxon>
    </lineage>
</organism>
<dbReference type="GO" id="GO:0000162">
    <property type="term" value="P:L-tryptophan biosynthetic process"/>
    <property type="evidence" value="ECO:0007669"/>
    <property type="project" value="TreeGrafter"/>
</dbReference>
<dbReference type="PRINTS" id="PR00095">
    <property type="entry name" value="ANTSNTHASEI"/>
</dbReference>
<dbReference type="RefSeq" id="WP_071164761.1">
    <property type="nucleotide sequence ID" value="NZ_CP017812.1"/>
</dbReference>
<proteinExistence type="predicted"/>
<evidence type="ECO:0000259" key="5">
    <source>
        <dbReference type="Pfam" id="PF00425"/>
    </source>
</evidence>
<protein>
    <recommendedName>
        <fullName evidence="1">anthranilate synthase</fullName>
        <ecNumber evidence="1">4.1.3.27</ecNumber>
    </recommendedName>
</protein>